<feature type="domain" description="Tyr recombinase" evidence="2">
    <location>
        <begin position="214"/>
        <end position="383"/>
    </location>
</feature>
<keyword evidence="4" id="KW-1185">Reference proteome</keyword>
<accession>A0A2U1AWP4</accession>
<sequence>MYSWALFYDLNQIPAIMTKVALRRKPISKERLSLYLDFYPPIPHPDTGKLTRREFLGLFLFEKPKTQLEKHHNKETQALATNICAQRQLAIQNLNFGFLAKEKQKITLLDYYRKEAARHNGSNGQVWQSSLLYMQDFFSEGQKLFELTVADCNAYKDFLLHAKSQRCKRKAKISRNTAVSYFIKFKSTLKKAYREDLLKSDLNTKVSAIEPAETKREFLTLEELQALYGTDCPLPVLKKAAIFSALTGLRFSDIKKLTWREVQHSQAEGYYLQFRQQKTQGVELLPISEEALQLLGERGLPDTLVFDGLEYSAQNNNLLRDWVKTAGITKYITFHCFRHTYATLQLSHGTDIYTVSKLLGHRELKTTQIYAKVIDRSKREAANRITLKIT</sequence>
<name>A0A2U1AWP4_9BACT</name>
<dbReference type="SUPFAM" id="SSF56349">
    <property type="entry name" value="DNA breaking-rejoining enzymes"/>
    <property type="match status" value="1"/>
</dbReference>
<dbReference type="GO" id="GO:0006310">
    <property type="term" value="P:DNA recombination"/>
    <property type="evidence" value="ECO:0007669"/>
    <property type="project" value="UniProtKB-KW"/>
</dbReference>
<dbReference type="GO" id="GO:0003677">
    <property type="term" value="F:DNA binding"/>
    <property type="evidence" value="ECO:0007669"/>
    <property type="project" value="InterPro"/>
</dbReference>
<dbReference type="InterPro" id="IPR002104">
    <property type="entry name" value="Integrase_catalytic"/>
</dbReference>
<dbReference type="InterPro" id="IPR025269">
    <property type="entry name" value="SAM-like_dom"/>
</dbReference>
<dbReference type="AlphaFoldDB" id="A0A2U1AWP4"/>
<comment type="caution">
    <text evidence="3">The sequence shown here is derived from an EMBL/GenBank/DDBJ whole genome shotgun (WGS) entry which is preliminary data.</text>
</comment>
<evidence type="ECO:0000259" key="2">
    <source>
        <dbReference type="PROSITE" id="PS51898"/>
    </source>
</evidence>
<evidence type="ECO:0000256" key="1">
    <source>
        <dbReference type="ARBA" id="ARBA00023172"/>
    </source>
</evidence>
<evidence type="ECO:0000313" key="4">
    <source>
        <dbReference type="Proteomes" id="UP000245466"/>
    </source>
</evidence>
<dbReference type="InterPro" id="IPR011010">
    <property type="entry name" value="DNA_brk_join_enz"/>
</dbReference>
<dbReference type="PANTHER" id="PTHR30349">
    <property type="entry name" value="PHAGE INTEGRASE-RELATED"/>
    <property type="match status" value="1"/>
</dbReference>
<dbReference type="EMBL" id="QEKI01000006">
    <property type="protein sequence ID" value="PVY40849.1"/>
    <property type="molecule type" value="Genomic_DNA"/>
</dbReference>
<dbReference type="PANTHER" id="PTHR30349:SF64">
    <property type="entry name" value="PROPHAGE INTEGRASE INTD-RELATED"/>
    <property type="match status" value="1"/>
</dbReference>
<dbReference type="InterPro" id="IPR050090">
    <property type="entry name" value="Tyrosine_recombinase_XerCD"/>
</dbReference>
<dbReference type="Proteomes" id="UP000245466">
    <property type="component" value="Unassembled WGS sequence"/>
</dbReference>
<protein>
    <submittedName>
        <fullName evidence="3">Site-specific recombinase XerD</fullName>
    </submittedName>
</protein>
<dbReference type="Gene3D" id="1.10.443.10">
    <property type="entry name" value="Intergrase catalytic core"/>
    <property type="match status" value="1"/>
</dbReference>
<organism evidence="3 4">
    <name type="scientific">Pontibacter virosus</name>
    <dbReference type="NCBI Taxonomy" id="1765052"/>
    <lineage>
        <taxon>Bacteria</taxon>
        <taxon>Pseudomonadati</taxon>
        <taxon>Bacteroidota</taxon>
        <taxon>Cytophagia</taxon>
        <taxon>Cytophagales</taxon>
        <taxon>Hymenobacteraceae</taxon>
        <taxon>Pontibacter</taxon>
    </lineage>
</organism>
<keyword evidence="1" id="KW-0233">DNA recombination</keyword>
<evidence type="ECO:0000313" key="3">
    <source>
        <dbReference type="EMBL" id="PVY40849.1"/>
    </source>
</evidence>
<dbReference type="CDD" id="cd01185">
    <property type="entry name" value="INTN1_C_like"/>
    <property type="match status" value="1"/>
</dbReference>
<gene>
    <name evidence="3" type="ORF">C8E01_106191</name>
</gene>
<dbReference type="Pfam" id="PF13102">
    <property type="entry name" value="Phage_int_SAM_5"/>
    <property type="match status" value="1"/>
</dbReference>
<dbReference type="PROSITE" id="PS51898">
    <property type="entry name" value="TYR_RECOMBINASE"/>
    <property type="match status" value="1"/>
</dbReference>
<dbReference type="GO" id="GO:0015074">
    <property type="term" value="P:DNA integration"/>
    <property type="evidence" value="ECO:0007669"/>
    <property type="project" value="InterPro"/>
</dbReference>
<dbReference type="InterPro" id="IPR013762">
    <property type="entry name" value="Integrase-like_cat_sf"/>
</dbReference>
<dbReference type="Pfam" id="PF00589">
    <property type="entry name" value="Phage_integrase"/>
    <property type="match status" value="1"/>
</dbReference>
<proteinExistence type="predicted"/>
<reference evidence="3 4" key="1">
    <citation type="submission" date="2018-04" db="EMBL/GenBank/DDBJ databases">
        <title>Genomic Encyclopedia of Type Strains, Phase IV (KMG-IV): sequencing the most valuable type-strain genomes for metagenomic binning, comparative biology and taxonomic classification.</title>
        <authorList>
            <person name="Goeker M."/>
        </authorList>
    </citation>
    <scope>NUCLEOTIDE SEQUENCE [LARGE SCALE GENOMIC DNA]</scope>
    <source>
        <strain evidence="3 4">DSM 100231</strain>
    </source>
</reference>